<protein>
    <submittedName>
        <fullName evidence="9">RING finger protein 37</fullName>
    </submittedName>
</protein>
<organism evidence="8 9">
    <name type="scientific">Chanos chanos</name>
    <name type="common">Milkfish</name>
    <name type="synonym">Mugil chanos</name>
    <dbReference type="NCBI Taxonomy" id="29144"/>
    <lineage>
        <taxon>Eukaryota</taxon>
        <taxon>Metazoa</taxon>
        <taxon>Chordata</taxon>
        <taxon>Craniata</taxon>
        <taxon>Vertebrata</taxon>
        <taxon>Euteleostomi</taxon>
        <taxon>Actinopterygii</taxon>
        <taxon>Neopterygii</taxon>
        <taxon>Teleostei</taxon>
        <taxon>Ostariophysi</taxon>
        <taxon>Gonorynchiformes</taxon>
        <taxon>Chanidae</taxon>
        <taxon>Chanos</taxon>
    </lineage>
</organism>
<dbReference type="InterPro" id="IPR039847">
    <property type="entry name" value="Ubox5"/>
</dbReference>
<feature type="domain" description="U-box" evidence="7">
    <location>
        <begin position="241"/>
        <end position="321"/>
    </location>
</feature>
<feature type="region of interest" description="Disordered" evidence="5">
    <location>
        <begin position="421"/>
        <end position="459"/>
    </location>
</feature>
<dbReference type="PANTHER" id="PTHR13492">
    <property type="entry name" value="RING FINGER PROTEIN 37"/>
    <property type="match status" value="1"/>
</dbReference>
<dbReference type="InterPro" id="IPR003613">
    <property type="entry name" value="Ubox_domain"/>
</dbReference>
<evidence type="ECO:0000256" key="2">
    <source>
        <dbReference type="ARBA" id="ARBA00022771"/>
    </source>
</evidence>
<dbReference type="CDD" id="cd16660">
    <property type="entry name" value="RING-Ubox_RNF37"/>
    <property type="match status" value="1"/>
</dbReference>
<feature type="compositionally biased region" description="Low complexity" evidence="5">
    <location>
        <begin position="341"/>
        <end position="357"/>
    </location>
</feature>
<dbReference type="PROSITE" id="PS00518">
    <property type="entry name" value="ZF_RING_1"/>
    <property type="match status" value="1"/>
</dbReference>
<gene>
    <name evidence="9" type="primary">ubox5</name>
</gene>
<evidence type="ECO:0000256" key="3">
    <source>
        <dbReference type="ARBA" id="ARBA00022833"/>
    </source>
</evidence>
<dbReference type="InterPro" id="IPR039925">
    <property type="entry name" value="RNF37_RING-Ubox"/>
</dbReference>
<dbReference type="RefSeq" id="XP_030620833.1">
    <property type="nucleotide sequence ID" value="XM_030764973.1"/>
</dbReference>
<dbReference type="Gene3D" id="3.30.40.10">
    <property type="entry name" value="Zinc/RING finger domain, C3HC4 (zinc finger)"/>
    <property type="match status" value="2"/>
</dbReference>
<dbReference type="InterPro" id="IPR045696">
    <property type="entry name" value="Ubox5_N"/>
</dbReference>
<dbReference type="SUPFAM" id="SSF57850">
    <property type="entry name" value="RING/U-box"/>
    <property type="match status" value="2"/>
</dbReference>
<dbReference type="CTD" id="22888"/>
<dbReference type="SMART" id="SM00504">
    <property type="entry name" value="Ubox"/>
    <property type="match status" value="1"/>
</dbReference>
<keyword evidence="3" id="KW-0862">Zinc</keyword>
<feature type="domain" description="RING-type" evidence="6">
    <location>
        <begin position="510"/>
        <end position="559"/>
    </location>
</feature>
<evidence type="ECO:0000259" key="6">
    <source>
        <dbReference type="PROSITE" id="PS50089"/>
    </source>
</evidence>
<keyword evidence="1" id="KW-0479">Metal-binding</keyword>
<evidence type="ECO:0000256" key="5">
    <source>
        <dbReference type="SAM" id="MobiDB-lite"/>
    </source>
</evidence>
<feature type="compositionally biased region" description="Low complexity" evidence="5">
    <location>
        <begin position="427"/>
        <end position="448"/>
    </location>
</feature>
<keyword evidence="8" id="KW-1185">Reference proteome</keyword>
<dbReference type="GeneID" id="115804497"/>
<dbReference type="GO" id="GO:0005634">
    <property type="term" value="C:nucleus"/>
    <property type="evidence" value="ECO:0007669"/>
    <property type="project" value="TreeGrafter"/>
</dbReference>
<feature type="compositionally biased region" description="Pro residues" evidence="5">
    <location>
        <begin position="218"/>
        <end position="233"/>
    </location>
</feature>
<dbReference type="InterPro" id="IPR017907">
    <property type="entry name" value="Znf_RING_CS"/>
</dbReference>
<dbReference type="PROSITE" id="PS50089">
    <property type="entry name" value="ZF_RING_2"/>
    <property type="match status" value="1"/>
</dbReference>
<evidence type="ECO:0000256" key="4">
    <source>
        <dbReference type="PROSITE-ProRule" id="PRU00175"/>
    </source>
</evidence>
<dbReference type="PROSITE" id="PS51698">
    <property type="entry name" value="U_BOX"/>
    <property type="match status" value="1"/>
</dbReference>
<dbReference type="PANTHER" id="PTHR13492:SF2">
    <property type="entry name" value="RING FINGER PROTEIN 37"/>
    <property type="match status" value="1"/>
</dbReference>
<dbReference type="Pfam" id="PF19318">
    <property type="entry name" value="DUF5918"/>
    <property type="match status" value="1"/>
</dbReference>
<feature type="region of interest" description="Disordered" evidence="5">
    <location>
        <begin position="212"/>
        <end position="237"/>
    </location>
</feature>
<evidence type="ECO:0000313" key="8">
    <source>
        <dbReference type="Proteomes" id="UP000504632"/>
    </source>
</evidence>
<evidence type="ECO:0000259" key="7">
    <source>
        <dbReference type="PROSITE" id="PS51698"/>
    </source>
</evidence>
<dbReference type="SMART" id="SM00184">
    <property type="entry name" value="RING"/>
    <property type="match status" value="1"/>
</dbReference>
<dbReference type="GO" id="GO:0034450">
    <property type="term" value="F:ubiquitin-ubiquitin ligase activity"/>
    <property type="evidence" value="ECO:0007669"/>
    <property type="project" value="TreeGrafter"/>
</dbReference>
<evidence type="ECO:0000313" key="9">
    <source>
        <dbReference type="RefSeq" id="XP_030620833.1"/>
    </source>
</evidence>
<keyword evidence="2 4" id="KW-0863">Zinc-finger</keyword>
<accession>A0A6J2ULB1</accession>
<dbReference type="GO" id="GO:0008270">
    <property type="term" value="F:zinc ion binding"/>
    <property type="evidence" value="ECO:0007669"/>
    <property type="project" value="UniProtKB-KW"/>
</dbReference>
<dbReference type="GO" id="GO:0031625">
    <property type="term" value="F:ubiquitin protein ligase binding"/>
    <property type="evidence" value="ECO:0007669"/>
    <property type="project" value="TreeGrafter"/>
</dbReference>
<dbReference type="InterPro" id="IPR013083">
    <property type="entry name" value="Znf_RING/FYVE/PHD"/>
</dbReference>
<dbReference type="Pfam" id="PF04564">
    <property type="entry name" value="U-box"/>
    <property type="match status" value="1"/>
</dbReference>
<sequence length="572" mass="63036">MVVNFCLPHFQTTVQCNKLCADGYDASNLLAGDPAVRRKGFKLEYFLRPPAHIALSFQVQVELCRVDIELWPWGMDQGKASRRLEIFTCSESPPQHQQERQPQEQDCGHFKLVGRCDLKDEVLVCFRHPTFRLRAPFPEPPPDPPPSTKQTDLWGRGLHSLSSVTYLKVSIPYGGAGSALGIKSLAVWGLPARCCPPLELEKIKQAHYSSLKPRPVASAPPLPVAKPAKPPSPDLVDSDKPIPEEFLDPLTQELMVLPMILPSGMVVDISTLEEYQRREATWGRPPNDPFTGVPFTSDSKPVPNPLLKGRIDSLVLKTGCTGVRGKNGFRTRPEPSRLIVPSNSEEPSPTSSTSLGESDFKITHTRESERTEKPQKNMDYSAVSHNQLIQCKAKKRPQTPEMDMGWSSANQRKRVRGVSLEGSFNGESSSTPSVSCPSTSEVFSSSVSRTPRTKEKPTYDSDLKHFTHEQRLSDSLDEALNSALLGLPRFTSQSTPETGPTDTVTGENKCGLCLCSLTVYPTSPAAYSLPCGHLLCRPCLQQKTSSDSDRLRVDCPTCSTTASPSAIIRVHH</sequence>
<proteinExistence type="predicted"/>
<dbReference type="OrthoDB" id="20295at2759"/>
<feature type="compositionally biased region" description="Basic and acidic residues" evidence="5">
    <location>
        <begin position="358"/>
        <end position="375"/>
    </location>
</feature>
<dbReference type="AlphaFoldDB" id="A0A6J2ULB1"/>
<dbReference type="Proteomes" id="UP000504632">
    <property type="component" value="Chromosome 1"/>
</dbReference>
<dbReference type="GO" id="GO:0000209">
    <property type="term" value="P:protein polyubiquitination"/>
    <property type="evidence" value="ECO:0007669"/>
    <property type="project" value="TreeGrafter"/>
</dbReference>
<dbReference type="InParanoid" id="A0A6J2ULB1"/>
<feature type="region of interest" description="Disordered" evidence="5">
    <location>
        <begin position="323"/>
        <end position="375"/>
    </location>
</feature>
<reference evidence="9" key="1">
    <citation type="submission" date="2025-08" db="UniProtKB">
        <authorList>
            <consortium name="RefSeq"/>
        </authorList>
    </citation>
    <scope>IDENTIFICATION</scope>
</reference>
<name>A0A6J2ULB1_CHACN</name>
<evidence type="ECO:0000256" key="1">
    <source>
        <dbReference type="ARBA" id="ARBA00022723"/>
    </source>
</evidence>
<dbReference type="InterPro" id="IPR001841">
    <property type="entry name" value="Znf_RING"/>
</dbReference>